<evidence type="ECO:0000313" key="2">
    <source>
        <dbReference type="Proteomes" id="UP000253831"/>
    </source>
</evidence>
<protein>
    <submittedName>
        <fullName evidence="1">Uncharacterized protein</fullName>
    </submittedName>
</protein>
<dbReference type="EMBL" id="QPGA01000041">
    <property type="protein sequence ID" value="RDE49464.1"/>
    <property type="molecule type" value="Genomic_DNA"/>
</dbReference>
<comment type="caution">
    <text evidence="1">The sequence shown here is derived from an EMBL/GenBank/DDBJ whole genome shotgun (WGS) entry which is preliminary data.</text>
</comment>
<dbReference type="Proteomes" id="UP000253831">
    <property type="component" value="Unassembled WGS sequence"/>
</dbReference>
<gene>
    <name evidence="1" type="ORF">DVS81_16450</name>
</gene>
<organism evidence="1 2">
    <name type="scientific">Candidatus Accumulibacter meliphilus</name>
    <dbReference type="NCBI Taxonomy" id="2211374"/>
    <lineage>
        <taxon>Bacteria</taxon>
        <taxon>Pseudomonadati</taxon>
        <taxon>Pseudomonadota</taxon>
        <taxon>Betaproteobacteria</taxon>
        <taxon>Candidatus Accumulibacter</taxon>
    </lineage>
</organism>
<dbReference type="AlphaFoldDB" id="A0A369XHT5"/>
<sequence length="409" mass="45825">MNDAENLSKLLGHLPPAVFSEFMASEFDLAMPDLHAKQTKREQRAAMDEGLSALTVTVRQQIEEVAERIVVLSDGAGQDVIEGFRHDIFDDANREAFAAICNQYERALWLYVHDPEVFKEALDARQADVFRQSRSCYSGFMAPKSLSIKDDEASRVAFHQTVAEHLGCAVDAVAVQIFKRLRPDTQTGEGVALYQVSIHHNRPPEIIDCVHDSELVAQEVIRAISSHITYEPAQGHLEVLSKDNDGRETLARIVADALLQSPISGEKIPLKQYDYQSLAAPRNFDLAGENVAFVKVVELGYAALKHRSLLVKIWSTDADDIHAAARDLISPTFDFRHHHLHYAKLSIRLKKVGNERARTITIILREDNKCNIKTKREKDRALCDRLLAKWHLVKEIGDVTNAPVDAVAA</sequence>
<proteinExistence type="predicted"/>
<name>A0A369XHT5_9PROT</name>
<reference evidence="1 2" key="1">
    <citation type="submission" date="2018-05" db="EMBL/GenBank/DDBJ databases">
        <title>Integrated omic analyses show evidence that a Ca. Accumulibacter phosphatis strain performs denitrification under micro-aerobic conditions.</title>
        <authorList>
            <person name="Camejo P.Y."/>
            <person name="Katherine M.D."/>
            <person name="Daniel N.R."/>
        </authorList>
    </citation>
    <scope>NUCLEOTIDE SEQUENCE [LARGE SCALE GENOMIC DNA]</scope>
    <source>
        <strain evidence="1">UW-LDO-IC</strain>
    </source>
</reference>
<accession>A0A369XHT5</accession>
<evidence type="ECO:0000313" key="1">
    <source>
        <dbReference type="EMBL" id="RDE49464.1"/>
    </source>
</evidence>